<dbReference type="EMBL" id="JABFXE010000352">
    <property type="protein sequence ID" value="NUQ88462.1"/>
    <property type="molecule type" value="Genomic_DNA"/>
</dbReference>
<protein>
    <submittedName>
        <fullName evidence="1">Uncharacterized protein</fullName>
    </submittedName>
</protein>
<accession>A0A850CAT1</accession>
<organism evidence="1 2">
    <name type="scientific">Glycomyces artemisiae</name>
    <dbReference type="NCBI Taxonomy" id="1076443"/>
    <lineage>
        <taxon>Bacteria</taxon>
        <taxon>Bacillati</taxon>
        <taxon>Actinomycetota</taxon>
        <taxon>Actinomycetes</taxon>
        <taxon>Glycomycetales</taxon>
        <taxon>Glycomycetaceae</taxon>
        <taxon>Glycomyces</taxon>
    </lineage>
</organism>
<dbReference type="AlphaFoldDB" id="A0A850CAT1"/>
<feature type="non-terminal residue" evidence="1">
    <location>
        <position position="47"/>
    </location>
</feature>
<evidence type="ECO:0000313" key="2">
    <source>
        <dbReference type="Proteomes" id="UP000574690"/>
    </source>
</evidence>
<dbReference type="Proteomes" id="UP000574690">
    <property type="component" value="Unassembled WGS sequence"/>
</dbReference>
<evidence type="ECO:0000313" key="1">
    <source>
        <dbReference type="EMBL" id="NUQ88462.1"/>
    </source>
</evidence>
<gene>
    <name evidence="1" type="ORF">HOQ43_08370</name>
</gene>
<comment type="caution">
    <text evidence="1">The sequence shown here is derived from an EMBL/GenBank/DDBJ whole genome shotgun (WGS) entry which is preliminary data.</text>
</comment>
<reference evidence="1 2" key="1">
    <citation type="submission" date="2020-05" db="EMBL/GenBank/DDBJ databases">
        <title>DNA-SIP metagenomic assembled genomes.</title>
        <authorList>
            <person name="Yu J."/>
        </authorList>
    </citation>
    <scope>NUCLEOTIDE SEQUENCE [LARGE SCALE GENOMIC DNA]</scope>
    <source>
        <strain evidence="1">Bin5.27</strain>
    </source>
</reference>
<sequence length="47" mass="5031">MNDASLPTFTPDLLDRLVPETGLWPDGRAAAATFPVFDPATEEVIAT</sequence>
<name>A0A850CAT1_9ACTN</name>
<proteinExistence type="predicted"/>